<dbReference type="PANTHER" id="PTHR33269:SF17">
    <property type="entry name" value="NADH-UBIQUINONE OXIDOREDUCTASE CHAIN 6"/>
    <property type="match status" value="1"/>
</dbReference>
<feature type="transmembrane region" description="Helical" evidence="8">
    <location>
        <begin position="84"/>
        <end position="102"/>
    </location>
</feature>
<proteinExistence type="inferred from homology"/>
<geneLocation type="mitochondrion" evidence="9"/>
<dbReference type="GO" id="GO:0008137">
    <property type="term" value="F:NADH dehydrogenase (ubiquinone) activity"/>
    <property type="evidence" value="ECO:0007669"/>
    <property type="project" value="UniProtKB-UniRule"/>
</dbReference>
<keyword evidence="8" id="KW-0812">Transmembrane</keyword>
<keyword evidence="8" id="KW-0249">Electron transport</keyword>
<dbReference type="InterPro" id="IPR042106">
    <property type="entry name" value="Nuo/plastoQ_OxRdtase_6_NuoJ"/>
</dbReference>
<evidence type="ECO:0000313" key="9">
    <source>
        <dbReference type="EMBL" id="AGS44038.1"/>
    </source>
</evidence>
<evidence type="ECO:0000256" key="2">
    <source>
        <dbReference type="ARBA" id="ARBA00012944"/>
    </source>
</evidence>
<sequence>MYIDYNILDISLLNYFILISSTTFESLGILIGSIILVISELWFINSQLFSILYTIIYVGAVVILFVFILSVINKKEEYQFQYSSLFIILTIIILDDINYTYFEISNNIENIIHIYDYYNIFNLNISSDLSTIGNLLFTEFSFILLLISLILLLTIIGIIIVIN</sequence>
<protein>
    <recommendedName>
        <fullName evidence="3 8">NADH-ubiquinone oxidoreductase chain 6</fullName>
        <ecNumber evidence="2 8">7.1.1.2</ecNumber>
    </recommendedName>
</protein>
<feature type="transmembrane region" description="Helical" evidence="8">
    <location>
        <begin position="140"/>
        <end position="162"/>
    </location>
</feature>
<feature type="transmembrane region" description="Helical" evidence="8">
    <location>
        <begin position="50"/>
        <end position="72"/>
    </location>
</feature>
<dbReference type="Gene3D" id="1.20.120.1200">
    <property type="entry name" value="NADH-ubiquinone/plastoquinone oxidoreductase chain 6, subunit NuoJ"/>
    <property type="match status" value="1"/>
</dbReference>
<dbReference type="EMBL" id="KC993173">
    <property type="protein sequence ID" value="AGS44038.1"/>
    <property type="molecule type" value="Genomic_DNA"/>
</dbReference>
<dbReference type="GO" id="GO:0031966">
    <property type="term" value="C:mitochondrial membrane"/>
    <property type="evidence" value="ECO:0007669"/>
    <property type="project" value="UniProtKB-SubCell"/>
</dbReference>
<comment type="function">
    <text evidence="1">Core subunit of the mitochondrial membrane respiratory chain NADH dehydrogenase (Complex I) that is believed to belong to the minimal assembly required for catalysis. Complex I functions in the transfer of electrons from NADH to the respiratory chain. The immediate electron acceptor for the enzyme is believed to be ubiquinone.</text>
</comment>
<evidence type="ECO:0000256" key="4">
    <source>
        <dbReference type="ARBA" id="ARBA00022660"/>
    </source>
</evidence>
<comment type="similarity">
    <text evidence="8">Belongs to the complex I subunit 6 family.</text>
</comment>
<name>S5U3P6_9ASCO</name>
<dbReference type="EC" id="7.1.1.2" evidence="2 8"/>
<evidence type="ECO:0000256" key="3">
    <source>
        <dbReference type="ARBA" id="ARBA00021095"/>
    </source>
</evidence>
<dbReference type="PANTHER" id="PTHR33269">
    <property type="entry name" value="NADH-UBIQUINONE OXIDOREDUCTASE CHAIN 6"/>
    <property type="match status" value="1"/>
</dbReference>
<evidence type="ECO:0000256" key="8">
    <source>
        <dbReference type="RuleBase" id="RU004430"/>
    </source>
</evidence>
<keyword evidence="8 9" id="KW-0496">Mitochondrion</keyword>
<dbReference type="AlphaFoldDB" id="S5U3P6"/>
<accession>S5U3P6</accession>
<gene>
    <name evidence="9" type="primary">nad6</name>
</gene>
<keyword evidence="8" id="KW-1133">Transmembrane helix</keyword>
<dbReference type="InterPro" id="IPR001457">
    <property type="entry name" value="NADH_UbQ/plastoQ_OxRdtase_su6"/>
</dbReference>
<keyword evidence="8" id="KW-0813">Transport</keyword>
<keyword evidence="6 8" id="KW-0830">Ubiquinone</keyword>
<keyword evidence="8" id="KW-0520">NAD</keyword>
<keyword evidence="8" id="KW-0472">Membrane</keyword>
<keyword evidence="4 8" id="KW-0679">Respiratory chain</keyword>
<evidence type="ECO:0000256" key="6">
    <source>
        <dbReference type="ARBA" id="ARBA00023075"/>
    </source>
</evidence>
<reference evidence="9" key="1">
    <citation type="submission" date="2013-04" db="EMBL/GenBank/DDBJ databases">
        <authorList>
            <person name="Hegedusova E."/>
            <person name="Brejova B."/>
            <person name="Nosek J."/>
        </authorList>
    </citation>
    <scope>NUCLEOTIDE SEQUENCE</scope>
    <source>
        <strain evidence="9">NCAIM Y.01608</strain>
    </source>
</reference>
<evidence type="ECO:0000256" key="7">
    <source>
        <dbReference type="ARBA" id="ARBA00049551"/>
    </source>
</evidence>
<keyword evidence="5 8" id="KW-1278">Translocase</keyword>
<evidence type="ECO:0000256" key="5">
    <source>
        <dbReference type="ARBA" id="ARBA00022967"/>
    </source>
</evidence>
<dbReference type="Pfam" id="PF00499">
    <property type="entry name" value="Oxidored_q3"/>
    <property type="match status" value="1"/>
</dbReference>
<feature type="transmembrane region" description="Helical" evidence="8">
    <location>
        <begin position="12"/>
        <end position="38"/>
    </location>
</feature>
<evidence type="ECO:0000256" key="1">
    <source>
        <dbReference type="ARBA" id="ARBA00003257"/>
    </source>
</evidence>
<comment type="catalytic activity">
    <reaction evidence="7 8">
        <text>a ubiquinone + NADH + 5 H(+)(in) = a ubiquinol + NAD(+) + 4 H(+)(out)</text>
        <dbReference type="Rhea" id="RHEA:29091"/>
        <dbReference type="Rhea" id="RHEA-COMP:9565"/>
        <dbReference type="Rhea" id="RHEA-COMP:9566"/>
        <dbReference type="ChEBI" id="CHEBI:15378"/>
        <dbReference type="ChEBI" id="CHEBI:16389"/>
        <dbReference type="ChEBI" id="CHEBI:17976"/>
        <dbReference type="ChEBI" id="CHEBI:57540"/>
        <dbReference type="ChEBI" id="CHEBI:57945"/>
        <dbReference type="EC" id="7.1.1.2"/>
    </reaction>
</comment>
<organism evidence="9">
    <name type="scientific">Ogataea polymorpha</name>
    <dbReference type="NCBI Taxonomy" id="460523"/>
    <lineage>
        <taxon>Eukaryota</taxon>
        <taxon>Fungi</taxon>
        <taxon>Dikarya</taxon>
        <taxon>Ascomycota</taxon>
        <taxon>Saccharomycotina</taxon>
        <taxon>Pichiomycetes</taxon>
        <taxon>Pichiales</taxon>
        <taxon>Pichiaceae</taxon>
        <taxon>Ogataea</taxon>
    </lineage>
</organism>
<comment type="function">
    <text evidence="8">Core subunit of the mitochondrial membrane respiratory chain NADH dehydrogenase (Complex I) which catalyzes electron transfer from NADH through the respiratory chain, using ubiquinone as an electron acceptor. Essential for the catalytic activity and assembly of complex I.</text>
</comment>
<comment type="subcellular location">
    <subcellularLocation>
        <location evidence="8">Mitochondrion membrane</location>
        <topology evidence="8">Multi-pass membrane protein</topology>
    </subcellularLocation>
</comment>